<dbReference type="CDD" id="cd00077">
    <property type="entry name" value="HDc"/>
    <property type="match status" value="1"/>
</dbReference>
<dbReference type="Proteomes" id="UP001180453">
    <property type="component" value="Unassembled WGS sequence"/>
</dbReference>
<proteinExistence type="predicted"/>
<dbReference type="SMART" id="SM00421">
    <property type="entry name" value="HTH_LUXR"/>
    <property type="match status" value="1"/>
</dbReference>
<evidence type="ECO:0000259" key="2">
    <source>
        <dbReference type="PROSITE" id="PS51832"/>
    </source>
</evidence>
<evidence type="ECO:0000313" key="4">
    <source>
        <dbReference type="Proteomes" id="UP001180453"/>
    </source>
</evidence>
<dbReference type="PANTHER" id="PTHR45228">
    <property type="entry name" value="CYCLIC DI-GMP PHOSPHODIESTERASE TM_0186-RELATED"/>
    <property type="match status" value="1"/>
</dbReference>
<organism evidence="3 4">
    <name type="scientific">Roseateles saccharophilus</name>
    <name type="common">Pseudomonas saccharophila</name>
    <dbReference type="NCBI Taxonomy" id="304"/>
    <lineage>
        <taxon>Bacteria</taxon>
        <taxon>Pseudomonadati</taxon>
        <taxon>Pseudomonadota</taxon>
        <taxon>Betaproteobacteria</taxon>
        <taxon>Burkholderiales</taxon>
        <taxon>Sphaerotilaceae</taxon>
        <taxon>Roseateles</taxon>
    </lineage>
</organism>
<keyword evidence="4" id="KW-1185">Reference proteome</keyword>
<dbReference type="InterPro" id="IPR037522">
    <property type="entry name" value="HD_GYP_dom"/>
</dbReference>
<dbReference type="EMBL" id="JAVDXU010000001">
    <property type="protein sequence ID" value="MDR7269436.1"/>
    <property type="molecule type" value="Genomic_DNA"/>
</dbReference>
<dbReference type="Pfam" id="PF00196">
    <property type="entry name" value="GerE"/>
    <property type="match status" value="1"/>
</dbReference>
<evidence type="ECO:0000259" key="1">
    <source>
        <dbReference type="PROSITE" id="PS50043"/>
    </source>
</evidence>
<evidence type="ECO:0000313" key="3">
    <source>
        <dbReference type="EMBL" id="MDR7269436.1"/>
    </source>
</evidence>
<dbReference type="PRINTS" id="PR00038">
    <property type="entry name" value="HTHLUXR"/>
</dbReference>
<comment type="caution">
    <text evidence="3">The sequence shown here is derived from an EMBL/GenBank/DDBJ whole genome shotgun (WGS) entry which is preliminary data.</text>
</comment>
<feature type="domain" description="HTH luxR-type" evidence="1">
    <location>
        <begin position="414"/>
        <end position="479"/>
    </location>
</feature>
<dbReference type="SUPFAM" id="SSF46894">
    <property type="entry name" value="C-terminal effector domain of the bipartite response regulators"/>
    <property type="match status" value="1"/>
</dbReference>
<accession>A0ABU1YMI7</accession>
<dbReference type="PROSITE" id="PS51832">
    <property type="entry name" value="HD_GYP"/>
    <property type="match status" value="1"/>
</dbReference>
<feature type="domain" description="HD-GYP" evidence="2">
    <location>
        <begin position="225"/>
        <end position="420"/>
    </location>
</feature>
<gene>
    <name evidence="3" type="ORF">J2X20_002065</name>
</gene>
<dbReference type="InterPro" id="IPR052020">
    <property type="entry name" value="Cyclic_di-GMP/3'3'-cGAMP_PDE"/>
</dbReference>
<dbReference type="InterPro" id="IPR016032">
    <property type="entry name" value="Sig_transdc_resp-reg_C-effctor"/>
</dbReference>
<dbReference type="Gene3D" id="1.10.3210.10">
    <property type="entry name" value="Hypothetical protein af1432"/>
    <property type="match status" value="2"/>
</dbReference>
<dbReference type="PANTHER" id="PTHR45228:SF4">
    <property type="entry name" value="LIPOPROTEIN"/>
    <property type="match status" value="1"/>
</dbReference>
<name>A0ABU1YMI7_ROSSA</name>
<dbReference type="InterPro" id="IPR000792">
    <property type="entry name" value="Tscrpt_reg_LuxR_C"/>
</dbReference>
<dbReference type="CDD" id="cd06170">
    <property type="entry name" value="LuxR_C_like"/>
    <property type="match status" value="1"/>
</dbReference>
<protein>
    <submittedName>
        <fullName evidence="3">HD-GYP domain-containing protein (C-di-GMP phosphodiesterase class II)</fullName>
    </submittedName>
</protein>
<dbReference type="RefSeq" id="WP_310264152.1">
    <property type="nucleotide sequence ID" value="NZ_JAVDXU010000001.1"/>
</dbReference>
<dbReference type="Pfam" id="PF13487">
    <property type="entry name" value="HD_5"/>
    <property type="match status" value="1"/>
</dbReference>
<reference evidence="3 4" key="1">
    <citation type="submission" date="2023-07" db="EMBL/GenBank/DDBJ databases">
        <title>Sorghum-associated microbial communities from plants grown in Nebraska, USA.</title>
        <authorList>
            <person name="Schachtman D."/>
        </authorList>
    </citation>
    <scope>NUCLEOTIDE SEQUENCE [LARGE SCALE GENOMIC DNA]</scope>
    <source>
        <strain evidence="3 4">BE314</strain>
    </source>
</reference>
<sequence>MNPSSSASIPVFDVVCALAFVGDLSMGQPVDHSARTAWLAARLAEASGCGPRACVDAAWAALLRWSGCTANAPEFADMMGDDVGGRRAMLALTSPTEIARIIGSVGPMARIHCEVAEGIARTLALPDAVRATLRHCFEAFDGTGQPMGLSGAAVPPTVYLVALASDLEILSRTYGLHGALQTIAERADHRYPASLVDLVREQGSDWMDALDRGAASSEALKAAFGDDRRMAALELVADVIDLKLPWMLGLSRRVAETARRCAAHLGLDGAAQGRVYRAGLIHGIGRSSVPNNVLEATRPLGEADQEKLRLVPYWAERAGRRIEALRDEALLASFIEERLDGSGHYRGVRAEGIAQEARVLATAACAVGLQTARPGAHALDETHALQRLRGEAEAGRLDAATVEALAGGPLPARAAPAASPLTEREVQVLSRIAQGESNKEAARVLGISPSTVRAHLESVFRKLECSTRAAATLKAMTLRLI</sequence>
<dbReference type="InterPro" id="IPR036388">
    <property type="entry name" value="WH-like_DNA-bd_sf"/>
</dbReference>
<dbReference type="InterPro" id="IPR003607">
    <property type="entry name" value="HD/PDEase_dom"/>
</dbReference>
<dbReference type="SUPFAM" id="SSF109604">
    <property type="entry name" value="HD-domain/PDEase-like"/>
    <property type="match status" value="1"/>
</dbReference>
<dbReference type="Gene3D" id="1.10.10.10">
    <property type="entry name" value="Winged helix-like DNA-binding domain superfamily/Winged helix DNA-binding domain"/>
    <property type="match status" value="1"/>
</dbReference>
<dbReference type="PROSITE" id="PS50043">
    <property type="entry name" value="HTH_LUXR_2"/>
    <property type="match status" value="1"/>
</dbReference>